<dbReference type="CDD" id="cd18570">
    <property type="entry name" value="ABC_6TM_PCAT1_LagD_like"/>
    <property type="match status" value="1"/>
</dbReference>
<dbReference type="Pfam" id="PF03412">
    <property type="entry name" value="Peptidase_C39"/>
    <property type="match status" value="1"/>
</dbReference>
<evidence type="ECO:0000313" key="14">
    <source>
        <dbReference type="Proteomes" id="UP000190328"/>
    </source>
</evidence>
<dbReference type="PANTHER" id="PTHR43394:SF1">
    <property type="entry name" value="ATP-BINDING CASSETTE SUB-FAMILY B MEMBER 10, MITOCHONDRIAL"/>
    <property type="match status" value="1"/>
</dbReference>
<dbReference type="EMBL" id="FUXI01000035">
    <property type="protein sequence ID" value="SKA08388.1"/>
    <property type="molecule type" value="Genomic_DNA"/>
</dbReference>
<dbReference type="InterPro" id="IPR003593">
    <property type="entry name" value="AAA+_ATPase"/>
</dbReference>
<dbReference type="GO" id="GO:0016887">
    <property type="term" value="F:ATP hydrolysis activity"/>
    <property type="evidence" value="ECO:0007669"/>
    <property type="project" value="InterPro"/>
</dbReference>
<name>A0A1T4QYE7_9ENTE</name>
<evidence type="ECO:0000256" key="2">
    <source>
        <dbReference type="ARBA" id="ARBA00022692"/>
    </source>
</evidence>
<dbReference type="Pfam" id="PF00664">
    <property type="entry name" value="ABC_membrane"/>
    <property type="match status" value="1"/>
</dbReference>
<evidence type="ECO:0000259" key="11">
    <source>
        <dbReference type="PROSITE" id="PS50929"/>
    </source>
</evidence>
<sequence length="709" mass="80106">MKVINQRGEKDCGVACLAMIFHHYRIKVPLERIREKAKCDVNGTIIYGLTQASKAFGFAAEALKGDYDELRTAIENGEICFPFIARVIKNNTLEHFVVVYGMNEKEVKLIDPASHKENVVKKEFLQQWTGQVVTVSPTENKGKNFSKTRSFFRYFEIILQNKLSLCLILLSSLLLSGISIFSSTIYKKVIDDYILGNVRQIENRNFLDLLTSKIDVICTTLNALFLLFVGVVFVQLLFTFLRSLFVLKLSQRIDNDLMKNYHAHVLQLPMSYFSSRETAELLSRFQDISDIRSLLSSAGVQIIMDIVTAIAGGVILLNINTTLFSLVLGILFVYLVLILCYQRMITKKNRRVKEIYTEVLSSLKETADGIEAIKSTVSEKRFLKKFQSKTEEFLKENYHLGITETLLFSKVTGVETIGSLVVLWLGSNLVIEGNLSLGALISFETLVYFFLNPIKNLIQTMPNIQKTLVSVERMSDVLEATVEQQELEEENDIEYKTIELENVSFAYGYRENTLTSLTLRLEQGKKYAIIGKSGEGKSTLVKLIAGFERATSGKIKIDQKDIGAIPLGKLRKNIQFVSQSTFLFNSTIRENLLLGDDTIDNAELERICIGCGLTEQHFIGGHSFFISENGKNLSGGQRQRIAIARALIRKPKILILDEAINQLDKLSAETILSFIRREFPTIVFIQIVHDLTLLNGEEQKILLEKGTVV</sequence>
<dbReference type="OrthoDB" id="9762778at2"/>
<dbReference type="Gene3D" id="3.40.50.300">
    <property type="entry name" value="P-loop containing nucleotide triphosphate hydrolases"/>
    <property type="match status" value="1"/>
</dbReference>
<reference evidence="14" key="1">
    <citation type="submission" date="2017-02" db="EMBL/GenBank/DDBJ databases">
        <authorList>
            <person name="Varghese N."/>
            <person name="Submissions S."/>
        </authorList>
    </citation>
    <scope>NUCLEOTIDE SEQUENCE [LARGE SCALE GENOMIC DNA]</scope>
    <source>
        <strain evidence="14">ATCC BAA-1030</strain>
    </source>
</reference>
<dbReference type="SUPFAM" id="SSF90123">
    <property type="entry name" value="ABC transporter transmembrane region"/>
    <property type="match status" value="1"/>
</dbReference>
<keyword evidence="6 13" id="KW-0067">ATP-binding</keyword>
<evidence type="ECO:0000256" key="3">
    <source>
        <dbReference type="ARBA" id="ARBA00022741"/>
    </source>
</evidence>
<feature type="domain" description="ABC transmembrane type-1" evidence="11">
    <location>
        <begin position="167"/>
        <end position="466"/>
    </location>
</feature>
<dbReference type="InterPro" id="IPR003439">
    <property type="entry name" value="ABC_transporter-like_ATP-bd"/>
</dbReference>
<dbReference type="GO" id="GO:0005886">
    <property type="term" value="C:plasma membrane"/>
    <property type="evidence" value="ECO:0007669"/>
    <property type="project" value="UniProtKB-SubCell"/>
</dbReference>
<keyword evidence="3" id="KW-0547">Nucleotide-binding</keyword>
<dbReference type="InterPro" id="IPR011527">
    <property type="entry name" value="ABC1_TM_dom"/>
</dbReference>
<evidence type="ECO:0000256" key="4">
    <source>
        <dbReference type="ARBA" id="ARBA00022801"/>
    </source>
</evidence>
<dbReference type="PROSITE" id="PS50990">
    <property type="entry name" value="PEPTIDASE_C39"/>
    <property type="match status" value="1"/>
</dbReference>
<dbReference type="GO" id="GO:0008234">
    <property type="term" value="F:cysteine-type peptidase activity"/>
    <property type="evidence" value="ECO:0007669"/>
    <property type="project" value="UniProtKB-KW"/>
</dbReference>
<dbReference type="Gene3D" id="1.20.1560.10">
    <property type="entry name" value="ABC transporter type 1, transmembrane domain"/>
    <property type="match status" value="1"/>
</dbReference>
<dbReference type="SUPFAM" id="SSF52540">
    <property type="entry name" value="P-loop containing nucleoside triphosphate hydrolases"/>
    <property type="match status" value="1"/>
</dbReference>
<keyword evidence="2 9" id="KW-0812">Transmembrane</keyword>
<dbReference type="InterPro" id="IPR036640">
    <property type="entry name" value="ABC1_TM_sf"/>
</dbReference>
<dbReference type="PROSITE" id="PS50893">
    <property type="entry name" value="ABC_TRANSPORTER_2"/>
    <property type="match status" value="1"/>
</dbReference>
<dbReference type="Gene3D" id="3.90.70.10">
    <property type="entry name" value="Cysteine proteinases"/>
    <property type="match status" value="1"/>
</dbReference>
<protein>
    <submittedName>
        <fullName evidence="13">ATP-binding cassette, subfamily B</fullName>
    </submittedName>
</protein>
<dbReference type="PROSITE" id="PS00211">
    <property type="entry name" value="ABC_TRANSPORTER_1"/>
    <property type="match status" value="1"/>
</dbReference>
<dbReference type="InterPro" id="IPR005074">
    <property type="entry name" value="Peptidase_C39"/>
</dbReference>
<dbReference type="InterPro" id="IPR027417">
    <property type="entry name" value="P-loop_NTPase"/>
</dbReference>
<dbReference type="AlphaFoldDB" id="A0A1T4QYE7"/>
<comment type="subcellular location">
    <subcellularLocation>
        <location evidence="1">Cell membrane</location>
        <topology evidence="1">Multi-pass membrane protein</topology>
    </subcellularLocation>
</comment>
<keyword evidence="14" id="KW-1185">Reference proteome</keyword>
<feature type="domain" description="ABC transporter" evidence="10">
    <location>
        <begin position="498"/>
        <end position="709"/>
    </location>
</feature>
<evidence type="ECO:0000259" key="10">
    <source>
        <dbReference type="PROSITE" id="PS50893"/>
    </source>
</evidence>
<feature type="transmembrane region" description="Helical" evidence="9">
    <location>
        <begin position="323"/>
        <end position="341"/>
    </location>
</feature>
<evidence type="ECO:0000256" key="5">
    <source>
        <dbReference type="ARBA" id="ARBA00022807"/>
    </source>
</evidence>
<evidence type="ECO:0000256" key="7">
    <source>
        <dbReference type="ARBA" id="ARBA00022989"/>
    </source>
</evidence>
<keyword evidence="8 9" id="KW-0472">Membrane</keyword>
<evidence type="ECO:0000313" key="13">
    <source>
        <dbReference type="EMBL" id="SKA08388.1"/>
    </source>
</evidence>
<dbReference type="InterPro" id="IPR039421">
    <property type="entry name" value="Type_1_exporter"/>
</dbReference>
<dbReference type="Pfam" id="PF00005">
    <property type="entry name" value="ABC_tran"/>
    <property type="match status" value="1"/>
</dbReference>
<evidence type="ECO:0000259" key="12">
    <source>
        <dbReference type="PROSITE" id="PS50990"/>
    </source>
</evidence>
<evidence type="ECO:0000256" key="1">
    <source>
        <dbReference type="ARBA" id="ARBA00004651"/>
    </source>
</evidence>
<proteinExistence type="predicted"/>
<dbReference type="GO" id="GO:0005524">
    <property type="term" value="F:ATP binding"/>
    <property type="evidence" value="ECO:0007669"/>
    <property type="project" value="UniProtKB-KW"/>
</dbReference>
<evidence type="ECO:0000256" key="9">
    <source>
        <dbReference type="SAM" id="Phobius"/>
    </source>
</evidence>
<dbReference type="Proteomes" id="UP000190328">
    <property type="component" value="Unassembled WGS sequence"/>
</dbReference>
<feature type="domain" description="Peptidase C39" evidence="12">
    <location>
        <begin position="6"/>
        <end position="135"/>
    </location>
</feature>
<dbReference type="InterPro" id="IPR017871">
    <property type="entry name" value="ABC_transporter-like_CS"/>
</dbReference>
<keyword evidence="5" id="KW-0645">Protease</keyword>
<keyword evidence="4" id="KW-0378">Hydrolase</keyword>
<organism evidence="13 14">
    <name type="scientific">Pilibacter termitis</name>
    <dbReference type="NCBI Taxonomy" id="263852"/>
    <lineage>
        <taxon>Bacteria</taxon>
        <taxon>Bacillati</taxon>
        <taxon>Bacillota</taxon>
        <taxon>Bacilli</taxon>
        <taxon>Lactobacillales</taxon>
        <taxon>Enterococcaceae</taxon>
        <taxon>Pilibacter</taxon>
    </lineage>
</organism>
<gene>
    <name evidence="13" type="ORF">SAMN02745116_02359</name>
</gene>
<evidence type="ECO:0000256" key="8">
    <source>
        <dbReference type="ARBA" id="ARBA00023136"/>
    </source>
</evidence>
<dbReference type="STRING" id="263852.SAMN02745116_02359"/>
<feature type="transmembrane region" description="Helical" evidence="9">
    <location>
        <begin position="223"/>
        <end position="245"/>
    </location>
</feature>
<dbReference type="PANTHER" id="PTHR43394">
    <property type="entry name" value="ATP-DEPENDENT PERMEASE MDL1, MITOCHONDRIAL"/>
    <property type="match status" value="1"/>
</dbReference>
<dbReference type="PROSITE" id="PS50929">
    <property type="entry name" value="ABC_TM1F"/>
    <property type="match status" value="1"/>
</dbReference>
<evidence type="ECO:0000256" key="6">
    <source>
        <dbReference type="ARBA" id="ARBA00022840"/>
    </source>
</evidence>
<keyword evidence="5" id="KW-0788">Thiol protease</keyword>
<feature type="transmembrane region" description="Helical" evidence="9">
    <location>
        <begin position="163"/>
        <end position="186"/>
    </location>
</feature>
<dbReference type="RefSeq" id="WP_078808257.1">
    <property type="nucleotide sequence ID" value="NZ_FUXI01000035.1"/>
</dbReference>
<dbReference type="GO" id="GO:0015421">
    <property type="term" value="F:ABC-type oligopeptide transporter activity"/>
    <property type="evidence" value="ECO:0007669"/>
    <property type="project" value="TreeGrafter"/>
</dbReference>
<accession>A0A1T4QYE7</accession>
<dbReference type="GO" id="GO:0006508">
    <property type="term" value="P:proteolysis"/>
    <property type="evidence" value="ECO:0007669"/>
    <property type="project" value="InterPro"/>
</dbReference>
<keyword evidence="7 9" id="KW-1133">Transmembrane helix</keyword>
<feature type="transmembrane region" description="Helical" evidence="9">
    <location>
        <begin position="294"/>
        <end position="317"/>
    </location>
</feature>
<dbReference type="SMART" id="SM00382">
    <property type="entry name" value="AAA"/>
    <property type="match status" value="1"/>
</dbReference>